<reference evidence="2 4" key="1">
    <citation type="journal article" date="2012" name="Nature">
        <title>Algal genomes reveal evolutionary mosaicism and the fate of nucleomorphs.</title>
        <authorList>
            <consortium name="DOE Joint Genome Institute"/>
            <person name="Curtis B.A."/>
            <person name="Tanifuji G."/>
            <person name="Burki F."/>
            <person name="Gruber A."/>
            <person name="Irimia M."/>
            <person name="Maruyama S."/>
            <person name="Arias M.C."/>
            <person name="Ball S.G."/>
            <person name="Gile G.H."/>
            <person name="Hirakawa Y."/>
            <person name="Hopkins J.F."/>
            <person name="Kuo A."/>
            <person name="Rensing S.A."/>
            <person name="Schmutz J."/>
            <person name="Symeonidi A."/>
            <person name="Elias M."/>
            <person name="Eveleigh R.J."/>
            <person name="Herman E.K."/>
            <person name="Klute M.J."/>
            <person name="Nakayama T."/>
            <person name="Obornik M."/>
            <person name="Reyes-Prieto A."/>
            <person name="Armbrust E.V."/>
            <person name="Aves S.J."/>
            <person name="Beiko R.G."/>
            <person name="Coutinho P."/>
            <person name="Dacks J.B."/>
            <person name="Durnford D.G."/>
            <person name="Fast N.M."/>
            <person name="Green B.R."/>
            <person name="Grisdale C.J."/>
            <person name="Hempel F."/>
            <person name="Henrissat B."/>
            <person name="Hoppner M.P."/>
            <person name="Ishida K."/>
            <person name="Kim E."/>
            <person name="Koreny L."/>
            <person name="Kroth P.G."/>
            <person name="Liu Y."/>
            <person name="Malik S.B."/>
            <person name="Maier U.G."/>
            <person name="McRose D."/>
            <person name="Mock T."/>
            <person name="Neilson J.A."/>
            <person name="Onodera N.T."/>
            <person name="Poole A.M."/>
            <person name="Pritham E.J."/>
            <person name="Richards T.A."/>
            <person name="Rocap G."/>
            <person name="Roy S.W."/>
            <person name="Sarai C."/>
            <person name="Schaack S."/>
            <person name="Shirato S."/>
            <person name="Slamovits C.H."/>
            <person name="Spencer D.F."/>
            <person name="Suzuki S."/>
            <person name="Worden A.Z."/>
            <person name="Zauner S."/>
            <person name="Barry K."/>
            <person name="Bell C."/>
            <person name="Bharti A.K."/>
            <person name="Crow J.A."/>
            <person name="Grimwood J."/>
            <person name="Kramer R."/>
            <person name="Lindquist E."/>
            <person name="Lucas S."/>
            <person name="Salamov A."/>
            <person name="McFadden G.I."/>
            <person name="Lane C.E."/>
            <person name="Keeling P.J."/>
            <person name="Gray M.W."/>
            <person name="Grigoriev I.V."/>
            <person name="Archibald J.M."/>
        </authorList>
    </citation>
    <scope>NUCLEOTIDE SEQUENCE</scope>
    <source>
        <strain evidence="2 4">CCMP2712</strain>
    </source>
</reference>
<protein>
    <submittedName>
        <fullName evidence="2 3">Uncharacterized protein</fullName>
    </submittedName>
</protein>
<evidence type="ECO:0000256" key="1">
    <source>
        <dbReference type="SAM" id="Coils"/>
    </source>
</evidence>
<dbReference type="HOGENOM" id="CLU_1032257_0_0_1"/>
<keyword evidence="4" id="KW-1185">Reference proteome</keyword>
<reference evidence="4" key="2">
    <citation type="submission" date="2012-11" db="EMBL/GenBank/DDBJ databases">
        <authorList>
            <person name="Kuo A."/>
            <person name="Curtis B.A."/>
            <person name="Tanifuji G."/>
            <person name="Burki F."/>
            <person name="Gruber A."/>
            <person name="Irimia M."/>
            <person name="Maruyama S."/>
            <person name="Arias M.C."/>
            <person name="Ball S.G."/>
            <person name="Gile G.H."/>
            <person name="Hirakawa Y."/>
            <person name="Hopkins J.F."/>
            <person name="Rensing S.A."/>
            <person name="Schmutz J."/>
            <person name="Symeonidi A."/>
            <person name="Elias M."/>
            <person name="Eveleigh R.J."/>
            <person name="Herman E.K."/>
            <person name="Klute M.J."/>
            <person name="Nakayama T."/>
            <person name="Obornik M."/>
            <person name="Reyes-Prieto A."/>
            <person name="Armbrust E.V."/>
            <person name="Aves S.J."/>
            <person name="Beiko R.G."/>
            <person name="Coutinho P."/>
            <person name="Dacks J.B."/>
            <person name="Durnford D.G."/>
            <person name="Fast N.M."/>
            <person name="Green B.R."/>
            <person name="Grisdale C."/>
            <person name="Hempe F."/>
            <person name="Henrissat B."/>
            <person name="Hoppner M.P."/>
            <person name="Ishida K.-I."/>
            <person name="Kim E."/>
            <person name="Koreny L."/>
            <person name="Kroth P.G."/>
            <person name="Liu Y."/>
            <person name="Malik S.-B."/>
            <person name="Maier U.G."/>
            <person name="McRose D."/>
            <person name="Mock T."/>
            <person name="Neilson J.A."/>
            <person name="Onodera N.T."/>
            <person name="Poole A.M."/>
            <person name="Pritham E.J."/>
            <person name="Richards T.A."/>
            <person name="Rocap G."/>
            <person name="Roy S.W."/>
            <person name="Sarai C."/>
            <person name="Schaack S."/>
            <person name="Shirato S."/>
            <person name="Slamovits C.H."/>
            <person name="Spencer D.F."/>
            <person name="Suzuki S."/>
            <person name="Worden A.Z."/>
            <person name="Zauner S."/>
            <person name="Barry K."/>
            <person name="Bell C."/>
            <person name="Bharti A.K."/>
            <person name="Crow J.A."/>
            <person name="Grimwood J."/>
            <person name="Kramer R."/>
            <person name="Lindquist E."/>
            <person name="Lucas S."/>
            <person name="Salamov A."/>
            <person name="McFadden G.I."/>
            <person name="Lane C.E."/>
            <person name="Keeling P.J."/>
            <person name="Gray M.W."/>
            <person name="Grigoriev I.V."/>
            <person name="Archibald J.M."/>
        </authorList>
    </citation>
    <scope>NUCLEOTIDE SEQUENCE</scope>
    <source>
        <strain evidence="4">CCMP2712</strain>
    </source>
</reference>
<accession>L1J5Q4</accession>
<keyword evidence="1" id="KW-0175">Coiled coil</keyword>
<feature type="coiled-coil region" evidence="1">
    <location>
        <begin position="192"/>
        <end position="270"/>
    </location>
</feature>
<evidence type="ECO:0000313" key="4">
    <source>
        <dbReference type="Proteomes" id="UP000011087"/>
    </source>
</evidence>
<evidence type="ECO:0000313" key="3">
    <source>
        <dbReference type="EnsemblProtists" id="EKX43672"/>
    </source>
</evidence>
<gene>
    <name evidence="2" type="ORF">GUITHDRAFT_140415</name>
</gene>
<dbReference type="Proteomes" id="UP000011087">
    <property type="component" value="Unassembled WGS sequence"/>
</dbReference>
<organism evidence="2">
    <name type="scientific">Guillardia theta (strain CCMP2712)</name>
    <name type="common">Cryptophyte</name>
    <dbReference type="NCBI Taxonomy" id="905079"/>
    <lineage>
        <taxon>Eukaryota</taxon>
        <taxon>Cryptophyceae</taxon>
        <taxon>Pyrenomonadales</taxon>
        <taxon>Geminigeraceae</taxon>
        <taxon>Guillardia</taxon>
    </lineage>
</organism>
<feature type="coiled-coil region" evidence="1">
    <location>
        <begin position="20"/>
        <end position="47"/>
    </location>
</feature>
<dbReference type="PaxDb" id="55529-EKX43672"/>
<dbReference type="KEGG" id="gtt:GUITHDRAFT_140415"/>
<dbReference type="RefSeq" id="XP_005830652.1">
    <property type="nucleotide sequence ID" value="XM_005830595.1"/>
</dbReference>
<reference evidence="3" key="3">
    <citation type="submission" date="2016-03" db="UniProtKB">
        <authorList>
            <consortium name="EnsemblProtists"/>
        </authorList>
    </citation>
    <scope>IDENTIFICATION</scope>
</reference>
<proteinExistence type="predicted"/>
<dbReference type="EMBL" id="JH993009">
    <property type="protein sequence ID" value="EKX43672.1"/>
    <property type="molecule type" value="Genomic_DNA"/>
</dbReference>
<dbReference type="GeneID" id="17300273"/>
<evidence type="ECO:0000313" key="2">
    <source>
        <dbReference type="EMBL" id="EKX43672.1"/>
    </source>
</evidence>
<sequence length="270" mass="31051">MARILRSNSASDSSLPLDEKEVLRRQVAELRTKNADLQNQLMLATAKANGAQPDDRYRIEQLMAQVEMEKRRSEDNCQQILMLQESLRSLGKDCINNVGGRECQTDYDPRPSLLERFVVDIRWALNQEQIQKLGQEILWEIRARKNEMTALQSQLRIATSLNDALSTQLEEGTARVMDANSSVQSVDNEAEIAIWRDRVRSLEEALQQREEDLKLARSQLDGERVRLQTFIQTFEMRSSDARVTELEGELAAARSQLQALQREVDSHRLR</sequence>
<dbReference type="AlphaFoldDB" id="L1J5Q4"/>
<name>L1J5Q4_GUITC</name>
<dbReference type="EnsemblProtists" id="EKX43672">
    <property type="protein sequence ID" value="EKX43672"/>
    <property type="gene ID" value="GUITHDRAFT_140415"/>
</dbReference>